<dbReference type="SMART" id="SM00228">
    <property type="entry name" value="PDZ"/>
    <property type="match status" value="1"/>
</dbReference>
<evidence type="ECO:0000313" key="8">
    <source>
        <dbReference type="EMBL" id="RFM23588.1"/>
    </source>
</evidence>
<dbReference type="Gene3D" id="3.30.750.44">
    <property type="match status" value="1"/>
</dbReference>
<dbReference type="PANTHER" id="PTHR32060">
    <property type="entry name" value="TAIL-SPECIFIC PROTEASE"/>
    <property type="match status" value="1"/>
</dbReference>
<dbReference type="InterPro" id="IPR041489">
    <property type="entry name" value="PDZ_6"/>
</dbReference>
<dbReference type="AlphaFoldDB" id="A0A395M046"/>
<dbReference type="PROSITE" id="PS50106">
    <property type="entry name" value="PDZ"/>
    <property type="match status" value="1"/>
</dbReference>
<dbReference type="Pfam" id="PF17820">
    <property type="entry name" value="PDZ_6"/>
    <property type="match status" value="1"/>
</dbReference>
<dbReference type="SMART" id="SM00245">
    <property type="entry name" value="TSPc"/>
    <property type="match status" value="1"/>
</dbReference>
<evidence type="ECO:0000256" key="4">
    <source>
        <dbReference type="ARBA" id="ARBA00022825"/>
    </source>
</evidence>
<dbReference type="SUPFAM" id="SSF52096">
    <property type="entry name" value="ClpP/crotonase"/>
    <property type="match status" value="1"/>
</dbReference>
<dbReference type="SUPFAM" id="SSF50156">
    <property type="entry name" value="PDZ domain-like"/>
    <property type="match status" value="1"/>
</dbReference>
<dbReference type="GO" id="GO:0008236">
    <property type="term" value="F:serine-type peptidase activity"/>
    <property type="evidence" value="ECO:0007669"/>
    <property type="project" value="UniProtKB-KW"/>
</dbReference>
<dbReference type="Pfam" id="PF22694">
    <property type="entry name" value="CtpB_N-like"/>
    <property type="match status" value="1"/>
</dbReference>
<keyword evidence="4 5" id="KW-0720">Serine protease</keyword>
<dbReference type="InterPro" id="IPR036034">
    <property type="entry name" value="PDZ_sf"/>
</dbReference>
<dbReference type="InterPro" id="IPR055210">
    <property type="entry name" value="CtpA/B_N"/>
</dbReference>
<dbReference type="GO" id="GO:0004175">
    <property type="term" value="F:endopeptidase activity"/>
    <property type="evidence" value="ECO:0007669"/>
    <property type="project" value="TreeGrafter"/>
</dbReference>
<accession>A0A395M046</accession>
<keyword evidence="2 5" id="KW-0645">Protease</keyword>
<comment type="caution">
    <text evidence="8">The sequence shown here is derived from an EMBL/GenBank/DDBJ whole genome shotgun (WGS) entry which is preliminary data.</text>
</comment>
<organism evidence="8 9">
    <name type="scientific">Candidatus Thermochlorobacter aerophilus</name>
    <dbReference type="NCBI Taxonomy" id="1868324"/>
    <lineage>
        <taxon>Bacteria</taxon>
        <taxon>Pseudomonadati</taxon>
        <taxon>Chlorobiota</taxon>
        <taxon>Chlorobiia</taxon>
        <taxon>Chlorobiales</taxon>
        <taxon>Candidatus Thermochlorobacteriaceae</taxon>
        <taxon>Candidatus Thermochlorobacter</taxon>
    </lineage>
</organism>
<dbReference type="GO" id="GO:0006508">
    <property type="term" value="P:proteolysis"/>
    <property type="evidence" value="ECO:0007669"/>
    <property type="project" value="UniProtKB-KW"/>
</dbReference>
<sequence>MKKRSLVMRVATGVAIVAVLTISAGFIRPSDTFFEVAKNIELLGKVYREIALNYVDEISVSEFMRAGIDGMLATLDPYTVFMDEEQSEDVEQLTTGKYAGIGVTIGTDRDGNVVIYSITDGYSAQKAGMRIGDKIVKINGIDVRRKEVSDVRALIKGEPNTEVRITVEREGERQPIEFTLIRREIQIKNVTFAGLVDDETIGYIKLERFSVNAANEVADAIRAIEDSAKAKGKTLQGMVLDLRGNPGGLLDAAVNVASKFVEQGSVIVTTKGRDSLRIKNYTSSAPPLLKDLPLAVLINSNSASASEIVAGAIQDLDRGIIVGMRSFGKGLVQTITRLPYNTSLKITTAKYYTPSGRLIQEVDYFHRNKREGKRTVFVNEPDTVRHAFKTKAGRIVYDGGGIAPDIEVPDETPSVVELALYRRSAFFRFANQYQAKHPVMPKDFKADDKLFAEFKAFLDRDNFSYDSEGERKMAELLEIAAKYDYQDDVRKQIQELQTAIAAEKEKELIRQKSRILSILEREILTRYHGDSAGLQVALKSDRQLKAAIAVLKDQKKYKAMLAAGHQVGSAVTPRRTKSSQK</sequence>
<evidence type="ECO:0000256" key="5">
    <source>
        <dbReference type="RuleBase" id="RU004404"/>
    </source>
</evidence>
<gene>
    <name evidence="8" type="ORF">D0433_10170</name>
</gene>
<dbReference type="InterPro" id="IPR004447">
    <property type="entry name" value="Peptidase_S41A"/>
</dbReference>
<evidence type="ECO:0000256" key="1">
    <source>
        <dbReference type="ARBA" id="ARBA00009179"/>
    </source>
</evidence>
<evidence type="ECO:0000259" key="7">
    <source>
        <dbReference type="PROSITE" id="PS50106"/>
    </source>
</evidence>
<dbReference type="CDD" id="cd07560">
    <property type="entry name" value="Peptidase_S41_CPP"/>
    <property type="match status" value="1"/>
</dbReference>
<evidence type="ECO:0000256" key="3">
    <source>
        <dbReference type="ARBA" id="ARBA00022801"/>
    </source>
</evidence>
<comment type="similarity">
    <text evidence="1 5">Belongs to the peptidase S41A family.</text>
</comment>
<dbReference type="InterPro" id="IPR001478">
    <property type="entry name" value="PDZ"/>
</dbReference>
<feature type="domain" description="PDZ" evidence="7">
    <location>
        <begin position="87"/>
        <end position="156"/>
    </location>
</feature>
<dbReference type="Gene3D" id="3.90.226.10">
    <property type="entry name" value="2-enoyl-CoA Hydratase, Chain A, domain 1"/>
    <property type="match status" value="1"/>
</dbReference>
<dbReference type="InterPro" id="IPR029045">
    <property type="entry name" value="ClpP/crotonase-like_dom_sf"/>
</dbReference>
<dbReference type="Proteomes" id="UP000266389">
    <property type="component" value="Unassembled WGS sequence"/>
</dbReference>
<dbReference type="CDD" id="cd06782">
    <property type="entry name" value="cpPDZ_CPP-like"/>
    <property type="match status" value="1"/>
</dbReference>
<protein>
    <submittedName>
        <fullName evidence="8">S41 family peptidase</fullName>
    </submittedName>
</protein>
<keyword evidence="3 5" id="KW-0378">Hydrolase</keyword>
<dbReference type="Pfam" id="PF03572">
    <property type="entry name" value="Peptidase_S41"/>
    <property type="match status" value="1"/>
</dbReference>
<proteinExistence type="inferred from homology"/>
<feature type="coiled-coil region" evidence="6">
    <location>
        <begin position="486"/>
        <end position="522"/>
    </location>
</feature>
<evidence type="ECO:0000313" key="9">
    <source>
        <dbReference type="Proteomes" id="UP000266389"/>
    </source>
</evidence>
<dbReference type="NCBIfam" id="TIGR00225">
    <property type="entry name" value="prc"/>
    <property type="match status" value="1"/>
</dbReference>
<name>A0A395M046_9BACT</name>
<dbReference type="InterPro" id="IPR005151">
    <property type="entry name" value="Tail-specific_protease"/>
</dbReference>
<dbReference type="PANTHER" id="PTHR32060:SF22">
    <property type="entry name" value="CARBOXYL-TERMINAL-PROCESSING PEPTIDASE 3, CHLOROPLASTIC"/>
    <property type="match status" value="1"/>
</dbReference>
<dbReference type="Gene3D" id="2.30.42.10">
    <property type="match status" value="1"/>
</dbReference>
<evidence type="ECO:0000256" key="2">
    <source>
        <dbReference type="ARBA" id="ARBA00022670"/>
    </source>
</evidence>
<reference evidence="8 9" key="1">
    <citation type="journal article" date="2011" name="ISME J.">
        <title>Community ecology of hot spring cyanobacterial mats: predominant populations and their functional potential.</title>
        <authorList>
            <person name="Klatt C.G."/>
            <person name="Wood J.M."/>
            <person name="Rusch D.B."/>
            <person name="Bateson M.M."/>
            <person name="Hamamura N."/>
            <person name="Heidelberg J.F."/>
            <person name="Grossman A.R."/>
            <person name="Bhaya D."/>
            <person name="Cohan F.M."/>
            <person name="Kuhl M."/>
            <person name="Bryant D.A."/>
            <person name="Ward D.M."/>
        </authorList>
    </citation>
    <scope>NUCLEOTIDE SEQUENCE [LARGE SCALE GENOMIC DNA]</scope>
    <source>
        <strain evidence="8">OS</strain>
    </source>
</reference>
<keyword evidence="6" id="KW-0175">Coiled coil</keyword>
<dbReference type="EMBL" id="PHFL01000061">
    <property type="protein sequence ID" value="RFM23588.1"/>
    <property type="molecule type" value="Genomic_DNA"/>
</dbReference>
<evidence type="ECO:0000256" key="6">
    <source>
        <dbReference type="SAM" id="Coils"/>
    </source>
</evidence>